<reference evidence="1 2" key="1">
    <citation type="journal article" date="2016" name="Proc. Natl. Acad. Sci. U.S.A.">
        <title>A virus of hyperthermophilic archaea with a unique architecture among DNA viruses.</title>
        <authorList>
            <person name="Rensen E.I."/>
            <person name="Mochizuki T."/>
            <person name="Quemin E."/>
            <person name="Schouten S."/>
            <person name="Krupovic M."/>
            <person name="Prangishvili D."/>
        </authorList>
    </citation>
    <scope>NUCLEOTIDE SEQUENCE [LARGE SCALE GENOMIC DNA]</scope>
    <source>
        <strain evidence="1">1</strain>
    </source>
</reference>
<organism evidence="1 2">
    <name type="scientific">Pyrobaculum filamentous virus 1</name>
    <name type="common">PFV1</name>
    <dbReference type="NCBI Taxonomy" id="1805492"/>
    <lineage>
        <taxon>Viruses</taxon>
        <taxon>Adnaviria</taxon>
        <taxon>Zilligvirae</taxon>
        <taxon>Taleaviricota</taxon>
        <taxon>Tokiviricetes</taxon>
        <taxon>Primavirales</taxon>
        <taxon>Tristromaviridae</taxon>
        <taxon>Alphatristromavirus</taxon>
        <taxon>Alphatristromavirus pozzuoliense</taxon>
    </lineage>
</organism>
<proteinExistence type="predicted"/>
<dbReference type="EMBL" id="KU307456">
    <property type="protein sequence ID" value="AML61150.1"/>
    <property type="molecule type" value="Genomic_DNA"/>
</dbReference>
<dbReference type="KEGG" id="vg:30313556"/>
<evidence type="ECO:0000313" key="1">
    <source>
        <dbReference type="EMBL" id="AML61150.1"/>
    </source>
</evidence>
<keyword evidence="2" id="KW-1185">Reference proteome</keyword>
<accession>A0A140F3J0</accession>
<dbReference type="Proteomes" id="UP000202991">
    <property type="component" value="Segment"/>
</dbReference>
<evidence type="ECO:0000313" key="2">
    <source>
        <dbReference type="Proteomes" id="UP000202991"/>
    </source>
</evidence>
<sequence>MVDSQVPMIDEPLEAPSVSCEELMEMCMRDGVCGVRTMKHYVVRTYDKGTDC</sequence>
<dbReference type="GeneID" id="30313556"/>
<protein>
    <submittedName>
        <fullName evidence="1">Uncharacterized protein</fullName>
    </submittedName>
</protein>
<dbReference type="RefSeq" id="YP_009237220.1">
    <property type="nucleotide sequence ID" value="NC_029548.1"/>
</dbReference>
<name>A0A140F3J0_PFV1</name>